<dbReference type="GO" id="GO:0070291">
    <property type="term" value="P:N-acylethanolamine metabolic process"/>
    <property type="evidence" value="ECO:0007669"/>
    <property type="project" value="TreeGrafter"/>
</dbReference>
<dbReference type="SUPFAM" id="SSF51695">
    <property type="entry name" value="PLC-like phosphodiesterases"/>
    <property type="match status" value="1"/>
</dbReference>
<evidence type="ECO:0000313" key="3">
    <source>
        <dbReference type="EMBL" id="CAF4208640.1"/>
    </source>
</evidence>
<dbReference type="GO" id="GO:0005886">
    <property type="term" value="C:plasma membrane"/>
    <property type="evidence" value="ECO:0007669"/>
    <property type="project" value="TreeGrafter"/>
</dbReference>
<evidence type="ECO:0000313" key="4">
    <source>
        <dbReference type="Proteomes" id="UP000682733"/>
    </source>
</evidence>
<evidence type="ECO:0000313" key="2">
    <source>
        <dbReference type="EMBL" id="CAF1401373.1"/>
    </source>
</evidence>
<dbReference type="PANTHER" id="PTHR46320">
    <property type="entry name" value="GLYCEROPHOSPHODIESTER PHOSPHODIESTERASE 1"/>
    <property type="match status" value="1"/>
</dbReference>
<dbReference type="InterPro" id="IPR030395">
    <property type="entry name" value="GP_PDE_dom"/>
</dbReference>
<dbReference type="InterPro" id="IPR017946">
    <property type="entry name" value="PLC-like_Pdiesterase_TIM-brl"/>
</dbReference>
<gene>
    <name evidence="2" type="ORF">OVA965_LOCUS33058</name>
    <name evidence="3" type="ORF">TMI583_LOCUS33936</name>
</gene>
<name>A0A8S2S6K4_9BILA</name>
<dbReference type="AlphaFoldDB" id="A0A8S2S6K4"/>
<organism evidence="3 4">
    <name type="scientific">Didymodactylos carnosus</name>
    <dbReference type="NCBI Taxonomy" id="1234261"/>
    <lineage>
        <taxon>Eukaryota</taxon>
        <taxon>Metazoa</taxon>
        <taxon>Spiralia</taxon>
        <taxon>Gnathifera</taxon>
        <taxon>Rotifera</taxon>
        <taxon>Eurotatoria</taxon>
        <taxon>Bdelloidea</taxon>
        <taxon>Philodinida</taxon>
        <taxon>Philodinidae</taxon>
        <taxon>Didymodactylos</taxon>
    </lineage>
</organism>
<dbReference type="EMBL" id="CAJNOK010026345">
    <property type="protein sequence ID" value="CAF1401373.1"/>
    <property type="molecule type" value="Genomic_DNA"/>
</dbReference>
<dbReference type="GO" id="GO:0006644">
    <property type="term" value="P:phospholipid metabolic process"/>
    <property type="evidence" value="ECO:0007669"/>
    <property type="project" value="TreeGrafter"/>
</dbReference>
<proteinExistence type="predicted"/>
<accession>A0A8S2S6K4</accession>
<feature type="domain" description="GP-PDE" evidence="1">
    <location>
        <begin position="30"/>
        <end position="311"/>
    </location>
</feature>
<dbReference type="Gene3D" id="3.20.20.190">
    <property type="entry name" value="Phosphatidylinositol (PI) phosphodiesterase"/>
    <property type="match status" value="1"/>
</dbReference>
<dbReference type="Pfam" id="PF03009">
    <property type="entry name" value="GDPD"/>
    <property type="match status" value="1"/>
</dbReference>
<dbReference type="GO" id="GO:0008889">
    <property type="term" value="F:glycerophosphodiester phosphodiesterase activity"/>
    <property type="evidence" value="ECO:0007669"/>
    <property type="project" value="TreeGrafter"/>
</dbReference>
<dbReference type="PROSITE" id="PS51704">
    <property type="entry name" value="GP_PDE"/>
    <property type="match status" value="1"/>
</dbReference>
<dbReference type="GO" id="GO:0006580">
    <property type="term" value="P:ethanolamine metabolic process"/>
    <property type="evidence" value="ECO:0007669"/>
    <property type="project" value="TreeGrafter"/>
</dbReference>
<comment type="caution">
    <text evidence="3">The sequence shown here is derived from an EMBL/GenBank/DDBJ whole genome shotgun (WGS) entry which is preliminary data.</text>
</comment>
<protein>
    <recommendedName>
        <fullName evidence="1">GP-PDE domain-containing protein</fullName>
    </recommendedName>
</protein>
<dbReference type="Proteomes" id="UP000677228">
    <property type="component" value="Unassembled WGS sequence"/>
</dbReference>
<dbReference type="Proteomes" id="UP000682733">
    <property type="component" value="Unassembled WGS sequence"/>
</dbReference>
<evidence type="ECO:0000259" key="1">
    <source>
        <dbReference type="PROSITE" id="PS51704"/>
    </source>
</evidence>
<sequence length="311" mass="35987">MACHANRCALALVYNFYKLPSAQGHHVFENLIIAHRGGQPLLRDDNNDFPENSLAAFKWASMSLLVDGIELDTQLSKDYIPMVIHDTWLHQTFDNCHGKVSDYTCAELKKFLFKRKIVKTDVGTSDLYKTERILTLEEVIQFLQKTKLKVVIEIKEVKHLKLMASIIDKFYRQYPFLYERSFCSSFLPINLYYLRLLNPRIITGLVYLEQTTDGLIRVTDDLEKPLPTFVKYNIFFKLVIDNIFRLFATPLILKLIGTNIILIQKNGVSGNIINKYRQNDIVVAVWCANTKDEKLWFKSQGATIITDIPLD</sequence>
<dbReference type="PANTHER" id="PTHR46320:SF1">
    <property type="entry name" value="GLYCEROPHOSPHODIESTER PHOSPHODIESTERASE 1"/>
    <property type="match status" value="1"/>
</dbReference>
<reference evidence="3" key="1">
    <citation type="submission" date="2021-02" db="EMBL/GenBank/DDBJ databases">
        <authorList>
            <person name="Nowell W R."/>
        </authorList>
    </citation>
    <scope>NUCLEOTIDE SEQUENCE</scope>
</reference>
<dbReference type="EMBL" id="CAJOBA010048077">
    <property type="protein sequence ID" value="CAF4208640.1"/>
    <property type="molecule type" value="Genomic_DNA"/>
</dbReference>